<proteinExistence type="predicted"/>
<feature type="region of interest" description="Disordered" evidence="2">
    <location>
        <begin position="1"/>
        <end position="25"/>
    </location>
</feature>
<gene>
    <name evidence="4" type="ORF">LSAA_7122</name>
</gene>
<feature type="region of interest" description="Disordered" evidence="2">
    <location>
        <begin position="234"/>
        <end position="290"/>
    </location>
</feature>
<feature type="domain" description="Hepatocyte growth factor-regulated tyrosine kinase substrate helical" evidence="3">
    <location>
        <begin position="63"/>
        <end position="156"/>
    </location>
</feature>
<feature type="coiled-coil region" evidence="1">
    <location>
        <begin position="122"/>
        <end position="189"/>
    </location>
</feature>
<dbReference type="SUPFAM" id="SSF53474">
    <property type="entry name" value="alpha/beta-Hydrolases"/>
    <property type="match status" value="1"/>
</dbReference>
<evidence type="ECO:0000256" key="1">
    <source>
        <dbReference type="SAM" id="Coils"/>
    </source>
</evidence>
<dbReference type="InterPro" id="IPR024641">
    <property type="entry name" value="HRS_helical"/>
</dbReference>
<dbReference type="GO" id="GO:0043130">
    <property type="term" value="F:ubiquitin binding"/>
    <property type="evidence" value="ECO:0007669"/>
    <property type="project" value="TreeGrafter"/>
</dbReference>
<name>A0A7R8H6N3_LEPSM</name>
<reference evidence="4" key="1">
    <citation type="submission" date="2021-02" db="EMBL/GenBank/DDBJ databases">
        <authorList>
            <person name="Bekaert M."/>
        </authorList>
    </citation>
    <scope>NUCLEOTIDE SEQUENCE</scope>
    <source>
        <strain evidence="4">IoA-00</strain>
    </source>
</reference>
<evidence type="ECO:0000259" key="3">
    <source>
        <dbReference type="Pfam" id="PF12210"/>
    </source>
</evidence>
<dbReference type="EMBL" id="HG994582">
    <property type="protein sequence ID" value="CAF2892342.1"/>
    <property type="molecule type" value="Genomic_DNA"/>
</dbReference>
<dbReference type="InterPro" id="IPR017073">
    <property type="entry name" value="HGS/VPS27"/>
</dbReference>
<feature type="compositionally biased region" description="Polar residues" evidence="2">
    <location>
        <begin position="234"/>
        <end position="248"/>
    </location>
</feature>
<dbReference type="AlphaFoldDB" id="A0A7R8H6N3"/>
<evidence type="ECO:0000313" key="5">
    <source>
        <dbReference type="Proteomes" id="UP000675881"/>
    </source>
</evidence>
<dbReference type="GO" id="GO:0031623">
    <property type="term" value="P:receptor internalization"/>
    <property type="evidence" value="ECO:0007669"/>
    <property type="project" value="TreeGrafter"/>
</dbReference>
<organism evidence="4 5">
    <name type="scientific">Lepeophtheirus salmonis</name>
    <name type="common">Salmon louse</name>
    <name type="synonym">Caligus salmonis</name>
    <dbReference type="NCBI Taxonomy" id="72036"/>
    <lineage>
        <taxon>Eukaryota</taxon>
        <taxon>Metazoa</taxon>
        <taxon>Ecdysozoa</taxon>
        <taxon>Arthropoda</taxon>
        <taxon>Crustacea</taxon>
        <taxon>Multicrustacea</taxon>
        <taxon>Hexanauplia</taxon>
        <taxon>Copepoda</taxon>
        <taxon>Siphonostomatoida</taxon>
        <taxon>Caligidae</taxon>
        <taxon>Lepeophtheirus</taxon>
    </lineage>
</organism>
<protein>
    <submittedName>
        <fullName evidence="4">HGS</fullName>
    </submittedName>
</protein>
<accession>A0A7R8H6N3</accession>
<dbReference type="InterPro" id="IPR029058">
    <property type="entry name" value="AB_hydrolase_fold"/>
</dbReference>
<dbReference type="Pfam" id="PF12210">
    <property type="entry name" value="Hrs_helical"/>
    <property type="match status" value="1"/>
</dbReference>
<keyword evidence="1" id="KW-0175">Coiled coil</keyword>
<dbReference type="Gene3D" id="3.40.50.1820">
    <property type="entry name" value="alpha/beta hydrolase"/>
    <property type="match status" value="1"/>
</dbReference>
<dbReference type="PANTHER" id="PTHR46275">
    <property type="entry name" value="HEPATOCYTE GROWTH FACTOR-REGULATED TYROSINE KINASE SUBSTRATE"/>
    <property type="match status" value="1"/>
</dbReference>
<feature type="compositionally biased region" description="Low complexity" evidence="2">
    <location>
        <begin position="9"/>
        <end position="21"/>
    </location>
</feature>
<sequence>MKEKEKAKNNNQMQQHLQQQQISNTKKEMINKVDLEVDSEIDTLEIQKASESSSKESLEIQDFITTLKTQVEIFVNRMKSNSSRGRSITNDSSVQTLFMNTMSMHSQLLRYIQAQEDKRVYYEGLQDKLVQVKDARAALNALRDEERERKRREAEEAERIRQAQMQEKLEVALQRMQEQEREMILRQEQSQHQMYMGVNPPPQAPQVYGMWPQQGYPDPYNMQMMGGALPNMGQPQSSFNSSAVQQTQPQPPMGNIMPSQSNIPGIHSSNPQQPPPPMQASIPSPSPHIQANLPPHSQLQSIIPVLILAEEKIDRMPTTSYSRIKGEILIDLKNLPVSMDIPMCVLIPSPVVFSGGSRETIEFEHWIEDALCIIDRVCDPKEPILIVSSSVGSWISTIVAQKRPDRIHSMLFIGPAFNIIWKAFIYHYKIMSDEEKKRVDDGEYLVVNLKYGGKNYLRKDFSEKTKQFEIDTASPININCPVRIIHAVPDRDVSFETSLQIASNIATTDVDVILRKEGDHRLNTDNDTTQQLYEIHRLITQYPIKN</sequence>
<dbReference type="GO" id="GO:0032456">
    <property type="term" value="P:endocytic recycling"/>
    <property type="evidence" value="ECO:0007669"/>
    <property type="project" value="TreeGrafter"/>
</dbReference>
<dbReference type="OrthoDB" id="408373at2759"/>
<dbReference type="CDD" id="cd21387">
    <property type="entry name" value="GAT_Hrs"/>
    <property type="match status" value="1"/>
</dbReference>
<dbReference type="Gene3D" id="1.20.5.1940">
    <property type="match status" value="1"/>
</dbReference>
<dbReference type="Proteomes" id="UP000675881">
    <property type="component" value="Chromosome 3"/>
</dbReference>
<keyword evidence="5" id="KW-1185">Reference proteome</keyword>
<dbReference type="PANTHER" id="PTHR46275:SF1">
    <property type="entry name" value="HEPATOCYTE GROWTH FACTOR-REGULATED TYROSINE KINASE SUBSTRATE"/>
    <property type="match status" value="1"/>
</dbReference>
<evidence type="ECO:0000256" key="2">
    <source>
        <dbReference type="SAM" id="MobiDB-lite"/>
    </source>
</evidence>
<evidence type="ECO:0000313" key="4">
    <source>
        <dbReference type="EMBL" id="CAF2892342.1"/>
    </source>
</evidence>
<dbReference type="GO" id="GO:0005769">
    <property type="term" value="C:early endosome"/>
    <property type="evidence" value="ECO:0007669"/>
    <property type="project" value="TreeGrafter"/>
</dbReference>